<dbReference type="SUPFAM" id="SSF51569">
    <property type="entry name" value="Aldolase"/>
    <property type="match status" value="1"/>
</dbReference>
<dbReference type="GeneID" id="56439693"/>
<dbReference type="KEGG" id="bpo:BP951000_1128"/>
<dbReference type="InParanoid" id="D8ID95"/>
<dbReference type="InterPro" id="IPR013785">
    <property type="entry name" value="Aldolase_TIM"/>
</dbReference>
<dbReference type="STRING" id="759914.BP951000_1128"/>
<dbReference type="EMBL" id="CP002025">
    <property type="protein sequence ID" value="ADK31118.1"/>
    <property type="molecule type" value="Genomic_DNA"/>
</dbReference>
<name>D8ID95_BRAP9</name>
<keyword evidence="1" id="KW-0704">Schiff base</keyword>
<dbReference type="eggNOG" id="COG0176">
    <property type="taxonomic scope" value="Bacteria"/>
</dbReference>
<dbReference type="RefSeq" id="WP_013244071.1">
    <property type="nucleotide sequence ID" value="NC_014330.1"/>
</dbReference>
<reference evidence="2 3" key="1">
    <citation type="journal article" date="2010" name="PLoS ONE">
        <title>The complete genome sequence of the pathogenic intestinal spirochete Brachyspira pilosicoli and comparison with other Brachyspira genomes.</title>
        <authorList>
            <person name="Wanchanthuek P."/>
            <person name="Bellgard M.I."/>
            <person name="La T."/>
            <person name="Ryan K."/>
            <person name="Moolhuijzen P."/>
            <person name="Chapman B."/>
            <person name="Black M."/>
            <person name="Schibeci D."/>
            <person name="Hunter A."/>
            <person name="Barrero R."/>
            <person name="Phillips N.D."/>
            <person name="Hampson D.J."/>
        </authorList>
    </citation>
    <scope>NUCLEOTIDE SEQUENCE [LARGE SCALE GENOMIC DNA]</scope>
    <source>
        <strain evidence="3">ATCC BAA-1826 / 95/1000</strain>
    </source>
</reference>
<dbReference type="AlphaFoldDB" id="D8ID95"/>
<dbReference type="InterPro" id="IPR001585">
    <property type="entry name" value="TAL/FSA"/>
</dbReference>
<dbReference type="PANTHER" id="PTHR10683:SF40">
    <property type="entry name" value="FRUCTOSE-6-PHOSPHATE ALDOLASE 1-RELATED"/>
    <property type="match status" value="1"/>
</dbReference>
<gene>
    <name evidence="2" type="ordered locus">BP951000_1128</name>
</gene>
<evidence type="ECO:0000313" key="2">
    <source>
        <dbReference type="EMBL" id="ADK31118.1"/>
    </source>
</evidence>
<proteinExistence type="predicted"/>
<keyword evidence="3" id="KW-1185">Reference proteome</keyword>
<sequence>MLFFLDSAKLDEIKKAYELFRIDGITTNPRHIQASGQPFYKVIEDIAKWASNTGFKDYKDFPISVEVNPHLNDAKEMVTMAKDIASISKNFVIKLPCIEAGIQSAHELEEMGIRTNLTLVFSVSQALYAAHAKSLFVSPFVGWKESSGEDTREYIEGIIKAYKAIGAQTKVLVAALRSGSQVAHAFKHGADAVTCGLAVYQEAMLHPFTDKGLGIFTNAWDNTNTNK</sequence>
<dbReference type="GO" id="GO:0005975">
    <property type="term" value="P:carbohydrate metabolic process"/>
    <property type="evidence" value="ECO:0007669"/>
    <property type="project" value="InterPro"/>
</dbReference>
<evidence type="ECO:0000256" key="1">
    <source>
        <dbReference type="ARBA" id="ARBA00023270"/>
    </source>
</evidence>
<dbReference type="Proteomes" id="UP000000332">
    <property type="component" value="Chromosome"/>
</dbReference>
<dbReference type="HOGENOM" id="CLU_079764_0_0_12"/>
<organism evidence="2 3">
    <name type="scientific">Brachyspira pilosicoli (strain ATCC BAA-1826 / 95/1000)</name>
    <dbReference type="NCBI Taxonomy" id="759914"/>
    <lineage>
        <taxon>Bacteria</taxon>
        <taxon>Pseudomonadati</taxon>
        <taxon>Spirochaetota</taxon>
        <taxon>Spirochaetia</taxon>
        <taxon>Brachyspirales</taxon>
        <taxon>Brachyspiraceae</taxon>
        <taxon>Brachyspira</taxon>
    </lineage>
</organism>
<accession>D8ID95</accession>
<evidence type="ECO:0000313" key="3">
    <source>
        <dbReference type="Proteomes" id="UP000000332"/>
    </source>
</evidence>
<protein>
    <submittedName>
        <fullName evidence="2">Fructose-6-phosphate aldolase</fullName>
    </submittedName>
</protein>
<dbReference type="PANTHER" id="PTHR10683">
    <property type="entry name" value="TRANSALDOLASE"/>
    <property type="match status" value="1"/>
</dbReference>
<dbReference type="Pfam" id="PF00923">
    <property type="entry name" value="TAL_FSA"/>
    <property type="match status" value="1"/>
</dbReference>
<dbReference type="Gene3D" id="3.20.20.70">
    <property type="entry name" value="Aldolase class I"/>
    <property type="match status" value="1"/>
</dbReference>